<protein>
    <submittedName>
        <fullName evidence="3">Flavodoxin family protein</fullName>
    </submittedName>
</protein>
<dbReference type="RefSeq" id="WP_338577708.1">
    <property type="nucleotide sequence ID" value="NZ_CP146369.1"/>
</dbReference>
<dbReference type="SUPFAM" id="SSF52218">
    <property type="entry name" value="Flavoproteins"/>
    <property type="match status" value="1"/>
</dbReference>
<accession>A0ABZ2IGV0</accession>
<evidence type="ECO:0000313" key="4">
    <source>
        <dbReference type="Proteomes" id="UP001363460"/>
    </source>
</evidence>
<gene>
    <name evidence="3" type="ORF">V8J38_02125</name>
</gene>
<feature type="region of interest" description="Disordered" evidence="1">
    <location>
        <begin position="1"/>
        <end position="23"/>
    </location>
</feature>
<reference evidence="3 4" key="1">
    <citation type="submission" date="2024-02" db="EMBL/GenBank/DDBJ databases">
        <title>Distribution and functional of Brevundimonas-related endobacteria within Verticillium dahliae.</title>
        <authorList>
            <person name="Zeng H."/>
        </authorList>
    </citation>
    <scope>NUCLEOTIDE SEQUENCE [LARGE SCALE GENOMIC DNA]</scope>
    <source>
        <strain evidence="3 4">TRM 44200</strain>
    </source>
</reference>
<feature type="domain" description="NADPH-dependent FMN reductase-like" evidence="2">
    <location>
        <begin position="106"/>
        <end position="293"/>
    </location>
</feature>
<organism evidence="3 4">
    <name type="scientific">Brevundimonas olei</name>
    <dbReference type="NCBI Taxonomy" id="657642"/>
    <lineage>
        <taxon>Bacteria</taxon>
        <taxon>Pseudomonadati</taxon>
        <taxon>Pseudomonadota</taxon>
        <taxon>Alphaproteobacteria</taxon>
        <taxon>Caulobacterales</taxon>
        <taxon>Caulobacteraceae</taxon>
        <taxon>Brevundimonas</taxon>
    </lineage>
</organism>
<evidence type="ECO:0000256" key="1">
    <source>
        <dbReference type="SAM" id="MobiDB-lite"/>
    </source>
</evidence>
<dbReference type="Gene3D" id="3.40.50.360">
    <property type="match status" value="1"/>
</dbReference>
<dbReference type="InterPro" id="IPR029039">
    <property type="entry name" value="Flavoprotein-like_sf"/>
</dbReference>
<keyword evidence="4" id="KW-1185">Reference proteome</keyword>
<sequence length="365" mass="40384">MPIPQAPAAPAPRKGMPSPELDRPTFEARFRSRFADPVFDPLRDEIDRLAAAAWDGYIGGRKSPLTRPAGPGFAEPDYELALDWLNAHAAVRDAQARHEDASAPARILIINASSRSEHTCPGEMSKSWRLVQIAREVVEGHAGMETEVLDLSRLASEYGREIHPCKACFSTAAALCHWPCNCYPNYSLGQVHDWMNYIYPMWVRAHGVLIVTPVNWYHVSSPFKLMMDRLVCADGGNPDPTKTHGKTVALAKTLELAGWPYPRHLAGRRFALVVHGDVEGAENVRRSLSDWLASMKLSSAGPEAEIDRYIGYWQPYATSHDALDRDQAVQDEVRLAAEELARAVQAQRAGGSDASEQGLEAPRQK</sequence>
<dbReference type="EMBL" id="CP146369">
    <property type="protein sequence ID" value="WWT55252.1"/>
    <property type="molecule type" value="Genomic_DNA"/>
</dbReference>
<feature type="compositionally biased region" description="Pro residues" evidence="1">
    <location>
        <begin position="1"/>
        <end position="10"/>
    </location>
</feature>
<dbReference type="Pfam" id="PF03358">
    <property type="entry name" value="FMN_red"/>
    <property type="match status" value="1"/>
</dbReference>
<proteinExistence type="predicted"/>
<dbReference type="InterPro" id="IPR005025">
    <property type="entry name" value="FMN_Rdtase-like_dom"/>
</dbReference>
<evidence type="ECO:0000259" key="2">
    <source>
        <dbReference type="Pfam" id="PF03358"/>
    </source>
</evidence>
<name>A0ABZ2IGV0_9CAUL</name>
<feature type="region of interest" description="Disordered" evidence="1">
    <location>
        <begin position="344"/>
        <end position="365"/>
    </location>
</feature>
<dbReference type="Proteomes" id="UP001363460">
    <property type="component" value="Chromosome"/>
</dbReference>
<evidence type="ECO:0000313" key="3">
    <source>
        <dbReference type="EMBL" id="WWT55252.1"/>
    </source>
</evidence>